<dbReference type="AlphaFoldDB" id="A0A7Z9A105"/>
<organism evidence="2 3">
    <name type="scientific">Rothia aeria</name>
    <dbReference type="NCBI Taxonomy" id="172042"/>
    <lineage>
        <taxon>Bacteria</taxon>
        <taxon>Bacillati</taxon>
        <taxon>Actinomycetota</taxon>
        <taxon>Actinomycetes</taxon>
        <taxon>Micrococcales</taxon>
        <taxon>Micrococcaceae</taxon>
        <taxon>Rothia</taxon>
    </lineage>
</organism>
<feature type="transmembrane region" description="Helical" evidence="1">
    <location>
        <begin position="46"/>
        <end position="69"/>
    </location>
</feature>
<protein>
    <submittedName>
        <fullName evidence="2">Uncharacterized protein</fullName>
    </submittedName>
</protein>
<dbReference type="Proteomes" id="UP000282386">
    <property type="component" value="Chromosome"/>
</dbReference>
<reference evidence="2 3" key="1">
    <citation type="submission" date="2018-12" db="EMBL/GenBank/DDBJ databases">
        <authorList>
            <consortium name="Pathogen Informatics"/>
        </authorList>
    </citation>
    <scope>NUCLEOTIDE SEQUENCE [LARGE SCALE GENOMIC DNA]</scope>
    <source>
        <strain evidence="2 3">NCTC10207</strain>
    </source>
</reference>
<feature type="transmembrane region" description="Helical" evidence="1">
    <location>
        <begin position="89"/>
        <end position="111"/>
    </location>
</feature>
<dbReference type="RefSeq" id="WP_126499374.1">
    <property type="nucleotide sequence ID" value="NZ_LR134479.1"/>
</dbReference>
<keyword evidence="1" id="KW-1133">Transmembrane helix</keyword>
<feature type="transmembrane region" description="Helical" evidence="1">
    <location>
        <begin position="123"/>
        <end position="144"/>
    </location>
</feature>
<keyword evidence="1" id="KW-0472">Membrane</keyword>
<evidence type="ECO:0000313" key="3">
    <source>
        <dbReference type="Proteomes" id="UP000282386"/>
    </source>
</evidence>
<feature type="transmembrane region" description="Helical" evidence="1">
    <location>
        <begin position="164"/>
        <end position="184"/>
    </location>
</feature>
<dbReference type="EMBL" id="LR134479">
    <property type="protein sequence ID" value="VEI21973.1"/>
    <property type="molecule type" value="Genomic_DNA"/>
</dbReference>
<keyword evidence="1" id="KW-0812">Transmembrane</keyword>
<proteinExistence type="predicted"/>
<evidence type="ECO:0000313" key="2">
    <source>
        <dbReference type="EMBL" id="VEI21973.1"/>
    </source>
</evidence>
<name>A0A7Z9A105_9MICC</name>
<sequence length="195" mass="21813">MDADPPQHMAPSPNFSQPLASAAPEAQPSTYAAIVQKYSRLYLVRLCTVGPLIVLHIVGAIILLLAFMNDVQSYSNSKYSDNLFYSLEYLMVFATAAILFIYLLYPFCHIFGWKSIKNNLHPVWVCIINIFGFIFSLLGVIFYILPALNNINSTLPTGAAGEVLILVLVFTVPIAELVFSGIFIKHSLWMIRNKH</sequence>
<accession>A0A7Z9A105</accession>
<gene>
    <name evidence="2" type="ORF">NCTC10207_00039</name>
</gene>
<evidence type="ECO:0000256" key="1">
    <source>
        <dbReference type="SAM" id="Phobius"/>
    </source>
</evidence>